<evidence type="ECO:0000256" key="2">
    <source>
        <dbReference type="ARBA" id="ARBA00005025"/>
    </source>
</evidence>
<keyword evidence="8 12" id="KW-0460">Magnesium</keyword>
<comment type="cofactor">
    <cofactor evidence="12">
        <name>thiamine diphosphate</name>
        <dbReference type="ChEBI" id="CHEBI:58937"/>
    </cofactor>
    <text evidence="12">Binds 1 thiamine pyrophosphate per subunit.</text>
</comment>
<dbReference type="EMBL" id="BOMN01000057">
    <property type="protein sequence ID" value="GIE21391.1"/>
    <property type="molecule type" value="Genomic_DNA"/>
</dbReference>
<keyword evidence="17" id="KW-1185">Reference proteome</keyword>
<comment type="catalytic activity">
    <reaction evidence="11 12">
        <text>2 pyruvate + H(+) = (2S)-2-acetolactate + CO2</text>
        <dbReference type="Rhea" id="RHEA:25249"/>
        <dbReference type="ChEBI" id="CHEBI:15361"/>
        <dbReference type="ChEBI" id="CHEBI:15378"/>
        <dbReference type="ChEBI" id="CHEBI:16526"/>
        <dbReference type="ChEBI" id="CHEBI:58476"/>
        <dbReference type="EC" id="2.2.1.6"/>
    </reaction>
</comment>
<evidence type="ECO:0000256" key="1">
    <source>
        <dbReference type="ARBA" id="ARBA00004974"/>
    </source>
</evidence>
<organism evidence="16 17">
    <name type="scientific">Winogradskya humida</name>
    <dbReference type="NCBI Taxonomy" id="113566"/>
    <lineage>
        <taxon>Bacteria</taxon>
        <taxon>Bacillati</taxon>
        <taxon>Actinomycetota</taxon>
        <taxon>Actinomycetes</taxon>
        <taxon>Micromonosporales</taxon>
        <taxon>Micromonosporaceae</taxon>
        <taxon>Winogradskya</taxon>
    </lineage>
</organism>
<evidence type="ECO:0000256" key="3">
    <source>
        <dbReference type="ARBA" id="ARBA00007812"/>
    </source>
</evidence>
<dbReference type="PROSITE" id="PS00187">
    <property type="entry name" value="TPP_ENZYMES"/>
    <property type="match status" value="1"/>
</dbReference>
<comment type="cofactor">
    <cofactor evidence="12">
        <name>Mg(2+)</name>
        <dbReference type="ChEBI" id="CHEBI:18420"/>
    </cofactor>
    <text evidence="12">Binds 1 Mg(2+) ion per subunit.</text>
</comment>
<comment type="pathway">
    <text evidence="2 12">Amino-acid biosynthesis; L-valine biosynthesis; L-valine from pyruvate: step 1/4.</text>
</comment>
<evidence type="ECO:0000256" key="7">
    <source>
        <dbReference type="ARBA" id="ARBA00022723"/>
    </source>
</evidence>
<evidence type="ECO:0000256" key="12">
    <source>
        <dbReference type="RuleBase" id="RU003591"/>
    </source>
</evidence>
<gene>
    <name evidence="16" type="primary">ilvB</name>
    <name evidence="16" type="ORF">Ahu01nite_044930</name>
</gene>
<dbReference type="InterPro" id="IPR012846">
    <property type="entry name" value="Acetolactate_synth_lsu"/>
</dbReference>
<keyword evidence="7 12" id="KW-0479">Metal-binding</keyword>
<feature type="domain" description="Thiamine pyrophosphate enzyme central" evidence="13">
    <location>
        <begin position="224"/>
        <end position="359"/>
    </location>
</feature>
<evidence type="ECO:0000313" key="17">
    <source>
        <dbReference type="Proteomes" id="UP000603200"/>
    </source>
</evidence>
<dbReference type="SUPFAM" id="SSF52467">
    <property type="entry name" value="DHS-like NAD/FAD-binding domain"/>
    <property type="match status" value="1"/>
</dbReference>
<proteinExistence type="inferred from homology"/>
<evidence type="ECO:0000256" key="11">
    <source>
        <dbReference type="ARBA" id="ARBA00048670"/>
    </source>
</evidence>
<dbReference type="InterPro" id="IPR000399">
    <property type="entry name" value="TPP-bd_CS"/>
</dbReference>
<keyword evidence="9 12" id="KW-0786">Thiamine pyrophosphate</keyword>
<comment type="similarity">
    <text evidence="3 12">Belongs to the TPP enzyme family.</text>
</comment>
<dbReference type="InterPro" id="IPR039368">
    <property type="entry name" value="AHAS_TPP"/>
</dbReference>
<accession>A0ABQ3ZS41</accession>
<dbReference type="SUPFAM" id="SSF52518">
    <property type="entry name" value="Thiamin diphosphate-binding fold (THDP-binding)"/>
    <property type="match status" value="2"/>
</dbReference>
<keyword evidence="10 12" id="KW-0100">Branched-chain amino acid biosynthesis</keyword>
<comment type="caution">
    <text evidence="16">The sequence shown here is derived from an EMBL/GenBank/DDBJ whole genome shotgun (WGS) entry which is preliminary data.</text>
</comment>
<name>A0ABQ3ZS41_9ACTN</name>
<evidence type="ECO:0000259" key="13">
    <source>
        <dbReference type="Pfam" id="PF00205"/>
    </source>
</evidence>
<evidence type="ECO:0000256" key="5">
    <source>
        <dbReference type="ARBA" id="ARBA00022605"/>
    </source>
</evidence>
<evidence type="ECO:0000256" key="10">
    <source>
        <dbReference type="ARBA" id="ARBA00023304"/>
    </source>
</evidence>
<dbReference type="PANTHER" id="PTHR18968">
    <property type="entry name" value="THIAMINE PYROPHOSPHATE ENZYMES"/>
    <property type="match status" value="1"/>
</dbReference>
<dbReference type="InterPro" id="IPR029035">
    <property type="entry name" value="DHS-like_NAD/FAD-binding_dom"/>
</dbReference>
<evidence type="ECO:0000259" key="14">
    <source>
        <dbReference type="Pfam" id="PF02775"/>
    </source>
</evidence>
<evidence type="ECO:0000256" key="8">
    <source>
        <dbReference type="ARBA" id="ARBA00022842"/>
    </source>
</evidence>
<reference evidence="16 17" key="1">
    <citation type="submission" date="2021-01" db="EMBL/GenBank/DDBJ databases">
        <title>Whole genome shotgun sequence of Actinoplanes humidus NBRC 14915.</title>
        <authorList>
            <person name="Komaki H."/>
            <person name="Tamura T."/>
        </authorList>
    </citation>
    <scope>NUCLEOTIDE SEQUENCE [LARGE SCALE GENOMIC DNA]</scope>
    <source>
        <strain evidence="16 17">NBRC 14915</strain>
    </source>
</reference>
<protein>
    <recommendedName>
        <fullName evidence="4 12">Acetolactate synthase</fullName>
        <ecNumber evidence="4 12">2.2.1.6</ecNumber>
    </recommendedName>
</protein>
<dbReference type="Gene3D" id="3.40.50.1220">
    <property type="entry name" value="TPP-binding domain"/>
    <property type="match status" value="1"/>
</dbReference>
<dbReference type="CDD" id="cd07035">
    <property type="entry name" value="TPP_PYR_POX_like"/>
    <property type="match status" value="1"/>
</dbReference>
<dbReference type="Pfam" id="PF00205">
    <property type="entry name" value="TPP_enzyme_M"/>
    <property type="match status" value="1"/>
</dbReference>
<dbReference type="InterPro" id="IPR029061">
    <property type="entry name" value="THDP-binding"/>
</dbReference>
<dbReference type="InterPro" id="IPR045229">
    <property type="entry name" value="TPP_enz"/>
</dbReference>
<evidence type="ECO:0000313" key="16">
    <source>
        <dbReference type="EMBL" id="GIE21391.1"/>
    </source>
</evidence>
<evidence type="ECO:0000256" key="6">
    <source>
        <dbReference type="ARBA" id="ARBA00022679"/>
    </source>
</evidence>
<dbReference type="PANTHER" id="PTHR18968:SF13">
    <property type="entry name" value="ACETOLACTATE SYNTHASE CATALYTIC SUBUNIT, MITOCHONDRIAL"/>
    <property type="match status" value="1"/>
</dbReference>
<dbReference type="Proteomes" id="UP000603200">
    <property type="component" value="Unassembled WGS sequence"/>
</dbReference>
<feature type="domain" description="Thiamine pyrophosphate enzyme TPP-binding" evidence="14">
    <location>
        <begin position="421"/>
        <end position="574"/>
    </location>
</feature>
<dbReference type="InterPro" id="IPR012000">
    <property type="entry name" value="Thiamin_PyroP_enz_cen_dom"/>
</dbReference>
<dbReference type="NCBIfam" id="TIGR00118">
    <property type="entry name" value="acolac_lg"/>
    <property type="match status" value="1"/>
</dbReference>
<dbReference type="RefSeq" id="WP_203838513.1">
    <property type="nucleotide sequence ID" value="NZ_BAAATV010000002.1"/>
</dbReference>
<evidence type="ECO:0000259" key="15">
    <source>
        <dbReference type="Pfam" id="PF02776"/>
    </source>
</evidence>
<dbReference type="NCBIfam" id="NF005860">
    <property type="entry name" value="PRK07789.1"/>
    <property type="match status" value="1"/>
</dbReference>
<sequence>MTKPTPETLANRANPATVAAATVAPAVITVPPTPATGAGSLVRSLEALGVEVVFGIPGGTILPAYDPLYDSSIRHILVRHEQGAGHAATGYAQATGKVGVCIATSGPGATNLVTAIADAYMDSVPIVAITGQVSRPSIGTDAFQEADIQGITLPITKHNFLIQTPEEIPEVLAEAFHLASTGRPGPVLVDIPKDVQQAQTTFAWPPVLDLPGYRPTLHPHGKQIREAARLIAAARRPVLYVGGGVLKAGATDGLRKLAELTGIPVVTTLMALGAFPDSHPQHLGMPGMHGTVPAVYALQKSDLLIVLGARFDDRVTGKLDSFAPDAKVVHADIDPAEIGKNRHADVPIVGDARHVIDELIAAIGGTASGASSYDPWWSTLNDLRTRYPLGYDEPTDGTLAPQYVIQRIGELVGPDAVYVAGVGQHQMWASQFIKYEKPGTWLNSGGAGTMGYAVPAAMGAKVGLPDTAVWAIDGDGCFQMTNQELATCALEGIPVKIAVINNGNLGMVRQWQTLFYEGRYSNTELGTHKHRIPDFVKLADALGCVGLRCESKDDVDATIKAAMEINDRPVVIDFTVGKDAMVWPMVAAGTSNDEIMFARDVRPAFEEDDL</sequence>
<dbReference type="EC" id="2.2.1.6" evidence="4 12"/>
<dbReference type="Pfam" id="PF02775">
    <property type="entry name" value="TPP_enzyme_C"/>
    <property type="match status" value="1"/>
</dbReference>
<dbReference type="CDD" id="cd02015">
    <property type="entry name" value="TPP_AHAS"/>
    <property type="match status" value="1"/>
</dbReference>
<keyword evidence="6 12" id="KW-0808">Transferase</keyword>
<dbReference type="Pfam" id="PF02776">
    <property type="entry name" value="TPP_enzyme_N"/>
    <property type="match status" value="1"/>
</dbReference>
<evidence type="ECO:0000256" key="4">
    <source>
        <dbReference type="ARBA" id="ARBA00013145"/>
    </source>
</evidence>
<dbReference type="InterPro" id="IPR011766">
    <property type="entry name" value="TPP_enzyme_TPP-bd"/>
</dbReference>
<feature type="domain" description="Thiamine pyrophosphate enzyme N-terminal TPP-binding" evidence="15">
    <location>
        <begin position="36"/>
        <end position="149"/>
    </location>
</feature>
<keyword evidence="5 12" id="KW-0028">Amino-acid biosynthesis</keyword>
<comment type="pathway">
    <text evidence="1 12">Amino-acid biosynthesis; L-isoleucine biosynthesis; L-isoleucine from 2-oxobutanoate: step 1/4.</text>
</comment>
<dbReference type="InterPro" id="IPR012001">
    <property type="entry name" value="Thiamin_PyroP_enz_TPP-bd_dom"/>
</dbReference>
<dbReference type="Gene3D" id="3.40.50.970">
    <property type="match status" value="2"/>
</dbReference>
<evidence type="ECO:0000256" key="9">
    <source>
        <dbReference type="ARBA" id="ARBA00023052"/>
    </source>
</evidence>